<gene>
    <name evidence="1" type="ORF">DPCES_5368</name>
</gene>
<reference evidence="1" key="1">
    <citation type="submission" date="2014-07" db="EMBL/GenBank/DDBJ databases">
        <authorList>
            <person name="Hornung V.Bastian."/>
        </authorList>
    </citation>
    <scope>NUCLEOTIDE SEQUENCE</scope>
    <source>
        <strain evidence="1">PCE-S</strain>
    </source>
</reference>
<proteinExistence type="predicted"/>
<organism evidence="1">
    <name type="scientific">Desulfitobacterium hafniense</name>
    <name type="common">Desulfitobacterium frappieri</name>
    <dbReference type="NCBI Taxonomy" id="49338"/>
    <lineage>
        <taxon>Bacteria</taxon>
        <taxon>Bacillati</taxon>
        <taxon>Bacillota</taxon>
        <taxon>Clostridia</taxon>
        <taxon>Eubacteriales</taxon>
        <taxon>Desulfitobacteriaceae</taxon>
        <taxon>Desulfitobacterium</taxon>
    </lineage>
</organism>
<protein>
    <submittedName>
        <fullName evidence="1">Uncharacterized protein</fullName>
    </submittedName>
</protein>
<accession>A0A098AUX2</accession>
<dbReference type="RefSeq" id="WP_208926871.1">
    <property type="nucleotide sequence ID" value="NZ_LK996018.1"/>
</dbReference>
<dbReference type="EMBL" id="LK996018">
    <property type="protein sequence ID" value="CDV96366.1"/>
    <property type="molecule type" value="Genomic_DNA"/>
</dbReference>
<name>A0A098AUX2_DESHA</name>
<dbReference type="PATRIC" id="fig|49338.4.peg.5778"/>
<sequence>MTYEAFFNDEAIKLIRYSVAEKSRIKASRYFRAACNMERQWRKHRGVDDSATVYFGGCIIKASSLRMIWAETKWRMSKGMRL</sequence>
<evidence type="ECO:0000313" key="1">
    <source>
        <dbReference type="EMBL" id="CDV96366.1"/>
    </source>
</evidence>
<dbReference type="AlphaFoldDB" id="A0A098AUX2"/>